<evidence type="ECO:0000256" key="1">
    <source>
        <dbReference type="SAM" id="MobiDB-lite"/>
    </source>
</evidence>
<evidence type="ECO:0000313" key="2">
    <source>
        <dbReference type="EMBL" id="KFD49531.1"/>
    </source>
</evidence>
<accession>A0A085LX35</accession>
<dbReference type="Proteomes" id="UP000030764">
    <property type="component" value="Unassembled WGS sequence"/>
</dbReference>
<feature type="compositionally biased region" description="Basic and acidic residues" evidence="1">
    <location>
        <begin position="56"/>
        <end position="65"/>
    </location>
</feature>
<feature type="non-terminal residue" evidence="2">
    <location>
        <position position="121"/>
    </location>
</feature>
<dbReference type="EMBL" id="KL363268">
    <property type="protein sequence ID" value="KFD49531.1"/>
    <property type="molecule type" value="Genomic_DNA"/>
</dbReference>
<proteinExistence type="predicted"/>
<sequence length="121" mass="12949">GSQTKLRLPNISKLSIAPRKKAIAAVTIQPSVSTTARRTTPSNVAASRLPSYNRNEGIRAARKTLDTSLPSGRKEKKPTNRETRSVAGRAPVLSVSTANSDQATFKGEGQEYSKGVQSEVL</sequence>
<protein>
    <submittedName>
        <fullName evidence="2">Uncharacterized protein</fullName>
    </submittedName>
</protein>
<feature type="compositionally biased region" description="Polar residues" evidence="1">
    <location>
        <begin position="32"/>
        <end position="54"/>
    </location>
</feature>
<name>A0A085LX35_9BILA</name>
<feature type="region of interest" description="Disordered" evidence="1">
    <location>
        <begin position="32"/>
        <end position="121"/>
    </location>
</feature>
<reference evidence="2 3" key="1">
    <citation type="journal article" date="2014" name="Nat. Genet.">
        <title>Genome and transcriptome of the porcine whipworm Trichuris suis.</title>
        <authorList>
            <person name="Jex A.R."/>
            <person name="Nejsum P."/>
            <person name="Schwarz E.M."/>
            <person name="Hu L."/>
            <person name="Young N.D."/>
            <person name="Hall R.S."/>
            <person name="Korhonen P.K."/>
            <person name="Liao S."/>
            <person name="Thamsborg S."/>
            <person name="Xia J."/>
            <person name="Xu P."/>
            <person name="Wang S."/>
            <person name="Scheerlinck J.P."/>
            <person name="Hofmann A."/>
            <person name="Sternberg P.W."/>
            <person name="Wang J."/>
            <person name="Gasser R.B."/>
        </authorList>
    </citation>
    <scope>NUCLEOTIDE SEQUENCE [LARGE SCALE GENOMIC DNA]</scope>
    <source>
        <strain evidence="2">DCEP-RM93M</strain>
    </source>
</reference>
<organism evidence="2 3">
    <name type="scientific">Trichuris suis</name>
    <name type="common">pig whipworm</name>
    <dbReference type="NCBI Taxonomy" id="68888"/>
    <lineage>
        <taxon>Eukaryota</taxon>
        <taxon>Metazoa</taxon>
        <taxon>Ecdysozoa</taxon>
        <taxon>Nematoda</taxon>
        <taxon>Enoplea</taxon>
        <taxon>Dorylaimia</taxon>
        <taxon>Trichinellida</taxon>
        <taxon>Trichuridae</taxon>
        <taxon>Trichuris</taxon>
    </lineage>
</organism>
<gene>
    <name evidence="2" type="ORF">M513_09556</name>
</gene>
<evidence type="ECO:0000313" key="3">
    <source>
        <dbReference type="Proteomes" id="UP000030764"/>
    </source>
</evidence>
<feature type="compositionally biased region" description="Polar residues" evidence="1">
    <location>
        <begin position="94"/>
        <end position="103"/>
    </location>
</feature>
<feature type="non-terminal residue" evidence="2">
    <location>
        <position position="1"/>
    </location>
</feature>
<keyword evidence="3" id="KW-1185">Reference proteome</keyword>
<dbReference type="AlphaFoldDB" id="A0A085LX35"/>